<protein>
    <submittedName>
        <fullName evidence="3">Uncharacterized protein</fullName>
    </submittedName>
</protein>
<proteinExistence type="predicted"/>
<feature type="compositionally biased region" description="Basic and acidic residues" evidence="2">
    <location>
        <begin position="325"/>
        <end position="364"/>
    </location>
</feature>
<evidence type="ECO:0000256" key="2">
    <source>
        <dbReference type="SAM" id="MobiDB-lite"/>
    </source>
</evidence>
<gene>
    <name evidence="3" type="ORF">GOB87_12525</name>
</gene>
<dbReference type="RefSeq" id="WP_166317414.1">
    <property type="nucleotide sequence ID" value="NZ_WOTH01000032.1"/>
</dbReference>
<feature type="compositionally biased region" description="Low complexity" evidence="2">
    <location>
        <begin position="150"/>
        <end position="179"/>
    </location>
</feature>
<feature type="region of interest" description="Disordered" evidence="2">
    <location>
        <begin position="1"/>
        <end position="75"/>
    </location>
</feature>
<sequence length="440" mass="45634">MSQTLASLPPENEDGRGVVRRLHPLPGPPSSDPEPRGDITPSETLEATERDEGADHPQHAEDEINAPDDATTVAEPHARSFIEGLKTGVLELPTRFKSLSRRNQILAGCAGIVVTLGLVSGVSHLTHSSAPARGGQEVGYADAPPPVPTAAPHASPAPQDAPAKPAATADEHNPSSPAAASPPAPTDAPQEPGISTPAQSANAQAPADDLSAMLALKKPGPAPKAAPVVAPPVGPTAQTVPAPPPAAPAPDPVHIAASLQAAPMSDAQQTQVLGLVTEVAHLVEQQREELAQLRARLDIEEKASHDTDHDLTRRVSLLEAGAAVRDARAPRSEAGETRHDDVDRARSAVASARHDAERADDAPREVATAPVSARPTWTPRYRIVAASPQLAMLEDTAAPDGEVARVEAGPGTDLRGLGRILSISQKGTVWVIHTAHGDVY</sequence>
<dbReference type="EMBL" id="WOTH01000032">
    <property type="protein sequence ID" value="NHO54758.1"/>
    <property type="molecule type" value="Genomic_DNA"/>
</dbReference>
<accession>A0A967ECL6</accession>
<feature type="region of interest" description="Disordered" evidence="2">
    <location>
        <begin position="324"/>
        <end position="371"/>
    </location>
</feature>
<reference evidence="3" key="1">
    <citation type="submission" date="2019-11" db="EMBL/GenBank/DDBJ databases">
        <title>Description of new Acetobacter species.</title>
        <authorList>
            <person name="Cleenwerck I."/>
            <person name="Sombolestani A.S."/>
        </authorList>
    </citation>
    <scope>NUCLEOTIDE SEQUENCE</scope>
    <source>
        <strain evidence="3">LMG 1626</strain>
    </source>
</reference>
<evidence type="ECO:0000313" key="3">
    <source>
        <dbReference type="EMBL" id="NHO54758.1"/>
    </source>
</evidence>
<feature type="compositionally biased region" description="Basic and acidic residues" evidence="2">
    <location>
        <begin position="47"/>
        <end position="62"/>
    </location>
</feature>
<dbReference type="AlphaFoldDB" id="A0A967ECL6"/>
<keyword evidence="1" id="KW-0175">Coiled coil</keyword>
<comment type="caution">
    <text evidence="3">The sequence shown here is derived from an EMBL/GenBank/DDBJ whole genome shotgun (WGS) entry which is preliminary data.</text>
</comment>
<keyword evidence="4" id="KW-1185">Reference proteome</keyword>
<name>A0A967ECL6_9PROT</name>
<organism evidence="3 4">
    <name type="scientific">Acetobacter estunensis</name>
    <dbReference type="NCBI Taxonomy" id="104097"/>
    <lineage>
        <taxon>Bacteria</taxon>
        <taxon>Pseudomonadati</taxon>
        <taxon>Pseudomonadota</taxon>
        <taxon>Alphaproteobacteria</taxon>
        <taxon>Acetobacterales</taxon>
        <taxon>Acetobacteraceae</taxon>
        <taxon>Acetobacter</taxon>
    </lineage>
</organism>
<feature type="coiled-coil region" evidence="1">
    <location>
        <begin position="276"/>
        <end position="303"/>
    </location>
</feature>
<evidence type="ECO:0000256" key="1">
    <source>
        <dbReference type="SAM" id="Coils"/>
    </source>
</evidence>
<evidence type="ECO:0000313" key="4">
    <source>
        <dbReference type="Proteomes" id="UP000597459"/>
    </source>
</evidence>
<dbReference type="Proteomes" id="UP000597459">
    <property type="component" value="Unassembled WGS sequence"/>
</dbReference>
<feature type="region of interest" description="Disordered" evidence="2">
    <location>
        <begin position="130"/>
        <end position="207"/>
    </location>
</feature>